<organism evidence="2 3">
    <name type="scientific">Penicillium chermesinum</name>
    <dbReference type="NCBI Taxonomy" id="63820"/>
    <lineage>
        <taxon>Eukaryota</taxon>
        <taxon>Fungi</taxon>
        <taxon>Dikarya</taxon>
        <taxon>Ascomycota</taxon>
        <taxon>Pezizomycotina</taxon>
        <taxon>Eurotiomycetes</taxon>
        <taxon>Eurotiomycetidae</taxon>
        <taxon>Eurotiales</taxon>
        <taxon>Aspergillaceae</taxon>
        <taxon>Penicillium</taxon>
    </lineage>
</organism>
<feature type="compositionally biased region" description="Basic and acidic residues" evidence="1">
    <location>
        <begin position="1"/>
        <end position="14"/>
    </location>
</feature>
<name>A0A9W9NSV5_9EURO</name>
<dbReference type="RefSeq" id="XP_058328890.1">
    <property type="nucleotide sequence ID" value="XM_058476000.1"/>
</dbReference>
<dbReference type="GeneID" id="83203303"/>
<comment type="caution">
    <text evidence="2">The sequence shown here is derived from an EMBL/GenBank/DDBJ whole genome shotgun (WGS) entry which is preliminary data.</text>
</comment>
<keyword evidence="3" id="KW-1185">Reference proteome</keyword>
<evidence type="ECO:0000313" key="2">
    <source>
        <dbReference type="EMBL" id="KAJ5225479.1"/>
    </source>
</evidence>
<accession>A0A9W9NSV5</accession>
<evidence type="ECO:0000256" key="1">
    <source>
        <dbReference type="SAM" id="MobiDB-lite"/>
    </source>
</evidence>
<evidence type="ECO:0000313" key="3">
    <source>
        <dbReference type="Proteomes" id="UP001150941"/>
    </source>
</evidence>
<protein>
    <submittedName>
        <fullName evidence="2">Uncharacterized protein</fullName>
    </submittedName>
</protein>
<feature type="region of interest" description="Disordered" evidence="1">
    <location>
        <begin position="1"/>
        <end position="30"/>
    </location>
</feature>
<proteinExistence type="predicted"/>
<sequence length="100" mass="11310">MHLEKLHTVPRDPLSEQENFTDAATHTSSARIIRHRDTGKRNTALWLVGRRSQTGVPVCWERPVPDISEKPGYLGRFTVETRVEEVGLGRENGYQMQPGG</sequence>
<reference evidence="2" key="1">
    <citation type="submission" date="2022-11" db="EMBL/GenBank/DDBJ databases">
        <authorList>
            <person name="Petersen C."/>
        </authorList>
    </citation>
    <scope>NUCLEOTIDE SEQUENCE</scope>
    <source>
        <strain evidence="2">IBT 19713</strain>
    </source>
</reference>
<feature type="compositionally biased region" description="Polar residues" evidence="1">
    <location>
        <begin position="16"/>
        <end position="30"/>
    </location>
</feature>
<gene>
    <name evidence="2" type="ORF">N7468_006704</name>
</gene>
<dbReference type="EMBL" id="JAPQKS010000005">
    <property type="protein sequence ID" value="KAJ5225479.1"/>
    <property type="molecule type" value="Genomic_DNA"/>
</dbReference>
<dbReference type="AlphaFoldDB" id="A0A9W9NSV5"/>
<reference evidence="2" key="2">
    <citation type="journal article" date="2023" name="IMA Fungus">
        <title>Comparative genomic study of the Penicillium genus elucidates a diverse pangenome and 15 lateral gene transfer events.</title>
        <authorList>
            <person name="Petersen C."/>
            <person name="Sorensen T."/>
            <person name="Nielsen M.R."/>
            <person name="Sondergaard T.E."/>
            <person name="Sorensen J.L."/>
            <person name="Fitzpatrick D.A."/>
            <person name="Frisvad J.C."/>
            <person name="Nielsen K.L."/>
        </authorList>
    </citation>
    <scope>NUCLEOTIDE SEQUENCE</scope>
    <source>
        <strain evidence="2">IBT 19713</strain>
    </source>
</reference>
<dbReference type="Proteomes" id="UP001150941">
    <property type="component" value="Unassembled WGS sequence"/>
</dbReference>